<evidence type="ECO:0000259" key="8">
    <source>
        <dbReference type="Pfam" id="PF00720"/>
    </source>
</evidence>
<comment type="similarity">
    <text evidence="2">Belongs to the protease inhibitor I16 (SSI) family.</text>
</comment>
<evidence type="ECO:0000256" key="7">
    <source>
        <dbReference type="SAM" id="SignalP"/>
    </source>
</evidence>
<evidence type="ECO:0000313" key="9">
    <source>
        <dbReference type="EMBL" id="MBS2553668.1"/>
    </source>
</evidence>
<sequence length="211" mass="20808">MRRLAAATTNAAAATATAAAAAATVTVAVAVTTLLAGAALVAGTAAAQAATTVSTSPISVPMIPSPMIPAPMAPSQMIPAPMTPAPAPGTLNPGGFAIHLLGGLHLKRVDTTTGQTHTGYLLCTSTTSGSAAPVIHGVGGVKDPTSACAELAEVNGDFDALAVHPTWMAPSFVAPVAVQAAGTWEGAKVAWSHQYSNSGVLVRTTGDVFAF</sequence>
<organism evidence="9 10">
    <name type="scientific">Catenulispora pinistramenti</name>
    <dbReference type="NCBI Taxonomy" id="2705254"/>
    <lineage>
        <taxon>Bacteria</taxon>
        <taxon>Bacillati</taxon>
        <taxon>Actinomycetota</taxon>
        <taxon>Actinomycetes</taxon>
        <taxon>Catenulisporales</taxon>
        <taxon>Catenulisporaceae</taxon>
        <taxon>Catenulispora</taxon>
    </lineage>
</organism>
<dbReference type="Pfam" id="PF00720">
    <property type="entry name" value="SSI"/>
    <property type="match status" value="1"/>
</dbReference>
<dbReference type="RefSeq" id="WP_212020451.1">
    <property type="nucleotide sequence ID" value="NZ_JAAFYZ010000275.1"/>
</dbReference>
<keyword evidence="7" id="KW-0732">Signal</keyword>
<evidence type="ECO:0000313" key="10">
    <source>
        <dbReference type="Proteomes" id="UP000730482"/>
    </source>
</evidence>
<dbReference type="Gene3D" id="3.30.350.10">
    <property type="entry name" value="Subtilisin inhibitor-like"/>
    <property type="match status" value="1"/>
</dbReference>
<dbReference type="EMBL" id="JAAFYZ010000275">
    <property type="protein sequence ID" value="MBS2553668.1"/>
    <property type="molecule type" value="Genomic_DNA"/>
</dbReference>
<dbReference type="InterPro" id="IPR023549">
    <property type="entry name" value="Subtilisin_inhibitor"/>
</dbReference>
<feature type="signal peptide" evidence="7">
    <location>
        <begin position="1"/>
        <end position="49"/>
    </location>
</feature>
<keyword evidence="4" id="KW-0646">Protease inhibitor</keyword>
<evidence type="ECO:0000256" key="1">
    <source>
        <dbReference type="ARBA" id="ARBA00004613"/>
    </source>
</evidence>
<proteinExistence type="inferred from homology"/>
<dbReference type="Proteomes" id="UP000730482">
    <property type="component" value="Unassembled WGS sequence"/>
</dbReference>
<evidence type="ECO:0000256" key="2">
    <source>
        <dbReference type="ARBA" id="ARBA00010472"/>
    </source>
</evidence>
<comment type="subcellular location">
    <subcellularLocation>
        <location evidence="1">Secreted</location>
    </subcellularLocation>
</comment>
<evidence type="ECO:0000256" key="6">
    <source>
        <dbReference type="ARBA" id="ARBA00023157"/>
    </source>
</evidence>
<feature type="domain" description="Subtilisin inhibitor" evidence="8">
    <location>
        <begin position="139"/>
        <end position="197"/>
    </location>
</feature>
<comment type="caution">
    <text evidence="9">The sequence shown here is derived from an EMBL/GenBank/DDBJ whole genome shotgun (WGS) entry which is preliminary data.</text>
</comment>
<keyword evidence="6" id="KW-1015">Disulfide bond</keyword>
<name>A0ABS5L5Q3_9ACTN</name>
<feature type="chain" id="PRO_5045167629" description="Subtilisin inhibitor domain-containing protein" evidence="7">
    <location>
        <begin position="50"/>
        <end position="211"/>
    </location>
</feature>
<protein>
    <recommendedName>
        <fullName evidence="8">Subtilisin inhibitor domain-containing protein</fullName>
    </recommendedName>
</protein>
<dbReference type="InterPro" id="IPR036819">
    <property type="entry name" value="Subtilisin_inhibitor-like_sf"/>
</dbReference>
<accession>A0ABS5L5Q3</accession>
<keyword evidence="10" id="KW-1185">Reference proteome</keyword>
<gene>
    <name evidence="9" type="ORF">KGQ19_43130</name>
</gene>
<evidence type="ECO:0000256" key="5">
    <source>
        <dbReference type="ARBA" id="ARBA00022900"/>
    </source>
</evidence>
<evidence type="ECO:0000256" key="3">
    <source>
        <dbReference type="ARBA" id="ARBA00022525"/>
    </source>
</evidence>
<evidence type="ECO:0000256" key="4">
    <source>
        <dbReference type="ARBA" id="ARBA00022690"/>
    </source>
</evidence>
<keyword evidence="3" id="KW-0964">Secreted</keyword>
<reference evidence="9 10" key="1">
    <citation type="submission" date="2020-02" db="EMBL/GenBank/DDBJ databases">
        <title>Acidophilic actinobacteria isolated from forest soil.</title>
        <authorList>
            <person name="Golinska P."/>
        </authorList>
    </citation>
    <scope>NUCLEOTIDE SEQUENCE [LARGE SCALE GENOMIC DNA]</scope>
    <source>
        <strain evidence="9 10">NL8</strain>
    </source>
</reference>
<keyword evidence="5" id="KW-0722">Serine protease inhibitor</keyword>
<dbReference type="SUPFAM" id="SSF55399">
    <property type="entry name" value="Subtilisin inhibitor"/>
    <property type="match status" value="1"/>
</dbReference>